<dbReference type="AlphaFoldDB" id="A0AAV9AAK2"/>
<feature type="domain" description="CBS" evidence="4">
    <location>
        <begin position="105"/>
        <end position="170"/>
    </location>
</feature>
<proteinExistence type="predicted"/>
<dbReference type="InterPro" id="IPR046342">
    <property type="entry name" value="CBS_dom_sf"/>
</dbReference>
<accession>A0AAV9AAK2</accession>
<name>A0AAV9AAK2_ACOGR</name>
<feature type="domain" description="CBS" evidence="4">
    <location>
        <begin position="174"/>
        <end position="229"/>
    </location>
</feature>
<protein>
    <recommendedName>
        <fullName evidence="4">CBS domain-containing protein</fullName>
    </recommendedName>
</protein>
<evidence type="ECO:0000313" key="6">
    <source>
        <dbReference type="Proteomes" id="UP001179952"/>
    </source>
</evidence>
<dbReference type="SUPFAM" id="SSF54631">
    <property type="entry name" value="CBS-domain pair"/>
    <property type="match status" value="1"/>
</dbReference>
<dbReference type="PANTHER" id="PTHR43080">
    <property type="entry name" value="CBS DOMAIN-CONTAINING PROTEIN CBSX3, MITOCHONDRIAL"/>
    <property type="match status" value="1"/>
</dbReference>
<dbReference type="PROSITE" id="PS51371">
    <property type="entry name" value="CBS"/>
    <property type="match status" value="2"/>
</dbReference>
<gene>
    <name evidence="5" type="ORF">QJS04_geneDACA002209</name>
</gene>
<comment type="caution">
    <text evidence="5">The sequence shown here is derived from an EMBL/GenBank/DDBJ whole genome shotgun (WGS) entry which is preliminary data.</text>
</comment>
<dbReference type="Pfam" id="PF00571">
    <property type="entry name" value="CBS"/>
    <property type="match status" value="2"/>
</dbReference>
<evidence type="ECO:0000256" key="1">
    <source>
        <dbReference type="ARBA" id="ARBA00023122"/>
    </source>
</evidence>
<sequence>MASVTLHCFAHPTRIGSRSPSRTFNSIVSLHATNRTLSPSDLGPSPSERIKRKRSLRSSASADNRVELDENPEGIISGEWPENFSLLSYEDLRAYLEPQIFTEKMQPMSVLGEVMSTPVQTATVDQTLQQIVHHFETVSGLPVVDDGSRCIGVISKKDLSRASNGLNSKVWEVMSSPAITLSPDKTVMDAAARMLREKVHRIPILSQEGRVIGIVTRSDVFKALEKLEV</sequence>
<organism evidence="5 6">
    <name type="scientific">Acorus gramineus</name>
    <name type="common">Dwarf sweet flag</name>
    <dbReference type="NCBI Taxonomy" id="55184"/>
    <lineage>
        <taxon>Eukaryota</taxon>
        <taxon>Viridiplantae</taxon>
        <taxon>Streptophyta</taxon>
        <taxon>Embryophyta</taxon>
        <taxon>Tracheophyta</taxon>
        <taxon>Spermatophyta</taxon>
        <taxon>Magnoliopsida</taxon>
        <taxon>Liliopsida</taxon>
        <taxon>Acoraceae</taxon>
        <taxon>Acorus</taxon>
    </lineage>
</organism>
<dbReference type="PANTHER" id="PTHR43080:SF29">
    <property type="entry name" value="OS02G0818000 PROTEIN"/>
    <property type="match status" value="1"/>
</dbReference>
<keyword evidence="6" id="KW-1185">Reference proteome</keyword>
<feature type="region of interest" description="Disordered" evidence="3">
    <location>
        <begin position="35"/>
        <end position="66"/>
    </location>
</feature>
<dbReference type="Proteomes" id="UP001179952">
    <property type="component" value="Unassembled WGS sequence"/>
</dbReference>
<evidence type="ECO:0000256" key="2">
    <source>
        <dbReference type="PROSITE-ProRule" id="PRU00703"/>
    </source>
</evidence>
<keyword evidence="1 2" id="KW-0129">CBS domain</keyword>
<dbReference type="SMART" id="SM00116">
    <property type="entry name" value="CBS"/>
    <property type="match status" value="2"/>
</dbReference>
<evidence type="ECO:0000259" key="4">
    <source>
        <dbReference type="PROSITE" id="PS51371"/>
    </source>
</evidence>
<reference evidence="5" key="1">
    <citation type="journal article" date="2023" name="Nat. Commun.">
        <title>Diploid and tetraploid genomes of Acorus and the evolution of monocots.</title>
        <authorList>
            <person name="Ma L."/>
            <person name="Liu K.W."/>
            <person name="Li Z."/>
            <person name="Hsiao Y.Y."/>
            <person name="Qi Y."/>
            <person name="Fu T."/>
            <person name="Tang G.D."/>
            <person name="Zhang D."/>
            <person name="Sun W.H."/>
            <person name="Liu D.K."/>
            <person name="Li Y."/>
            <person name="Chen G.Z."/>
            <person name="Liu X.D."/>
            <person name="Liao X.Y."/>
            <person name="Jiang Y.T."/>
            <person name="Yu X."/>
            <person name="Hao Y."/>
            <person name="Huang J."/>
            <person name="Zhao X.W."/>
            <person name="Ke S."/>
            <person name="Chen Y.Y."/>
            <person name="Wu W.L."/>
            <person name="Hsu J.L."/>
            <person name="Lin Y.F."/>
            <person name="Huang M.D."/>
            <person name="Li C.Y."/>
            <person name="Huang L."/>
            <person name="Wang Z.W."/>
            <person name="Zhao X."/>
            <person name="Zhong W.Y."/>
            <person name="Peng D.H."/>
            <person name="Ahmad S."/>
            <person name="Lan S."/>
            <person name="Zhang J.S."/>
            <person name="Tsai W.C."/>
            <person name="Van de Peer Y."/>
            <person name="Liu Z.J."/>
        </authorList>
    </citation>
    <scope>NUCLEOTIDE SEQUENCE</scope>
    <source>
        <strain evidence="5">SCP</strain>
    </source>
</reference>
<evidence type="ECO:0000256" key="3">
    <source>
        <dbReference type="SAM" id="MobiDB-lite"/>
    </source>
</evidence>
<dbReference type="InterPro" id="IPR000644">
    <property type="entry name" value="CBS_dom"/>
</dbReference>
<dbReference type="EMBL" id="JAUJYN010000011">
    <property type="protein sequence ID" value="KAK1261249.1"/>
    <property type="molecule type" value="Genomic_DNA"/>
</dbReference>
<dbReference type="Gene3D" id="3.10.580.10">
    <property type="entry name" value="CBS-domain"/>
    <property type="match status" value="1"/>
</dbReference>
<reference evidence="5" key="2">
    <citation type="submission" date="2023-06" db="EMBL/GenBank/DDBJ databases">
        <authorList>
            <person name="Ma L."/>
            <person name="Liu K.-W."/>
            <person name="Li Z."/>
            <person name="Hsiao Y.-Y."/>
            <person name="Qi Y."/>
            <person name="Fu T."/>
            <person name="Tang G."/>
            <person name="Zhang D."/>
            <person name="Sun W.-H."/>
            <person name="Liu D.-K."/>
            <person name="Li Y."/>
            <person name="Chen G.-Z."/>
            <person name="Liu X.-D."/>
            <person name="Liao X.-Y."/>
            <person name="Jiang Y.-T."/>
            <person name="Yu X."/>
            <person name="Hao Y."/>
            <person name="Huang J."/>
            <person name="Zhao X.-W."/>
            <person name="Ke S."/>
            <person name="Chen Y.-Y."/>
            <person name="Wu W.-L."/>
            <person name="Hsu J.-L."/>
            <person name="Lin Y.-F."/>
            <person name="Huang M.-D."/>
            <person name="Li C.-Y."/>
            <person name="Huang L."/>
            <person name="Wang Z.-W."/>
            <person name="Zhao X."/>
            <person name="Zhong W.-Y."/>
            <person name="Peng D.-H."/>
            <person name="Ahmad S."/>
            <person name="Lan S."/>
            <person name="Zhang J.-S."/>
            <person name="Tsai W.-C."/>
            <person name="Van De Peer Y."/>
            <person name="Liu Z.-J."/>
        </authorList>
    </citation>
    <scope>NUCLEOTIDE SEQUENCE</scope>
    <source>
        <strain evidence="5">SCP</strain>
        <tissue evidence="5">Leaves</tissue>
    </source>
</reference>
<evidence type="ECO:0000313" key="5">
    <source>
        <dbReference type="EMBL" id="KAK1261249.1"/>
    </source>
</evidence>
<dbReference type="InterPro" id="IPR051257">
    <property type="entry name" value="Diverse_CBS-Domain"/>
</dbReference>